<reference evidence="2 3" key="1">
    <citation type="submission" date="2017-11" db="EMBL/GenBank/DDBJ databases">
        <title>De-novo sequencing of pomegranate (Punica granatum L.) genome.</title>
        <authorList>
            <person name="Akparov Z."/>
            <person name="Amiraslanov A."/>
            <person name="Hajiyeva S."/>
            <person name="Abbasov M."/>
            <person name="Kaur K."/>
            <person name="Hamwieh A."/>
            <person name="Solovyev V."/>
            <person name="Salamov A."/>
            <person name="Braich B."/>
            <person name="Kosarev P."/>
            <person name="Mahmoud A."/>
            <person name="Hajiyev E."/>
            <person name="Babayeva S."/>
            <person name="Izzatullayeva V."/>
            <person name="Mammadov A."/>
            <person name="Mammadov A."/>
            <person name="Sharifova S."/>
            <person name="Ojaghi J."/>
            <person name="Eynullazada K."/>
            <person name="Bayramov B."/>
            <person name="Abdulazimova A."/>
            <person name="Shahmuradov I."/>
        </authorList>
    </citation>
    <scope>NUCLEOTIDE SEQUENCE [LARGE SCALE GENOMIC DNA]</scope>
    <source>
        <strain evidence="3">cv. AG2017</strain>
        <tissue evidence="2">Leaf</tissue>
    </source>
</reference>
<evidence type="ECO:0000313" key="2">
    <source>
        <dbReference type="EMBL" id="PKI34676.1"/>
    </source>
</evidence>
<dbReference type="Proteomes" id="UP000233551">
    <property type="component" value="Unassembled WGS sequence"/>
</dbReference>
<sequence length="222" mass="24581">MSKNTGNSNTVTPGEYKVYLDLPALTCDTSAQIATRKEKENVGQFPISLNLEFSTIRSQILNMDPLPNVNRAHSMVGHDEAQRLIAQGRDSSSQVMGFAAKVAIDSECNNPNFSSNRGDFKPRGCPFYNSCGQNGHHRATCYELHDAWRREFRVRFIQLRAIGQVLFGRPIPDASSPIESWAVEAYSIGPTFFFPESNRPSSGPGPGSLRTDSRPQQISKSL</sequence>
<evidence type="ECO:0000256" key="1">
    <source>
        <dbReference type="SAM" id="MobiDB-lite"/>
    </source>
</evidence>
<feature type="region of interest" description="Disordered" evidence="1">
    <location>
        <begin position="194"/>
        <end position="222"/>
    </location>
</feature>
<comment type="caution">
    <text evidence="2">The sequence shown here is derived from an EMBL/GenBank/DDBJ whole genome shotgun (WGS) entry which is preliminary data.</text>
</comment>
<dbReference type="PANTHER" id="PTHR34222">
    <property type="entry name" value="GAG_PRE-INTEGRS DOMAIN-CONTAINING PROTEIN"/>
    <property type="match status" value="1"/>
</dbReference>
<organism evidence="2 3">
    <name type="scientific">Punica granatum</name>
    <name type="common">Pomegranate</name>
    <dbReference type="NCBI Taxonomy" id="22663"/>
    <lineage>
        <taxon>Eukaryota</taxon>
        <taxon>Viridiplantae</taxon>
        <taxon>Streptophyta</taxon>
        <taxon>Embryophyta</taxon>
        <taxon>Tracheophyta</taxon>
        <taxon>Spermatophyta</taxon>
        <taxon>Magnoliopsida</taxon>
        <taxon>eudicotyledons</taxon>
        <taxon>Gunneridae</taxon>
        <taxon>Pentapetalae</taxon>
        <taxon>rosids</taxon>
        <taxon>malvids</taxon>
        <taxon>Myrtales</taxon>
        <taxon>Lythraceae</taxon>
        <taxon>Punica</taxon>
    </lineage>
</organism>
<proteinExistence type="predicted"/>
<keyword evidence="3" id="KW-1185">Reference proteome</keyword>
<name>A0A2I0HTS7_PUNGR</name>
<gene>
    <name evidence="2" type="ORF">CRG98_044936</name>
</gene>
<evidence type="ECO:0000313" key="3">
    <source>
        <dbReference type="Proteomes" id="UP000233551"/>
    </source>
</evidence>
<protein>
    <recommendedName>
        <fullName evidence="4">CCHC-type domain-containing protein</fullName>
    </recommendedName>
</protein>
<dbReference type="AlphaFoldDB" id="A0A2I0HTS7"/>
<accession>A0A2I0HTS7</accession>
<dbReference type="PANTHER" id="PTHR34222:SF99">
    <property type="entry name" value="PROTEIN, PUTATIVE-RELATED"/>
    <property type="match status" value="1"/>
</dbReference>
<dbReference type="EMBL" id="PGOL01005766">
    <property type="protein sequence ID" value="PKI34676.1"/>
    <property type="molecule type" value="Genomic_DNA"/>
</dbReference>
<evidence type="ECO:0008006" key="4">
    <source>
        <dbReference type="Google" id="ProtNLM"/>
    </source>
</evidence>